<comment type="caution">
    <text evidence="7">The sequence shown here is derived from an EMBL/GenBank/DDBJ whole genome shotgun (WGS) entry which is preliminary data.</text>
</comment>
<evidence type="ECO:0000259" key="6">
    <source>
        <dbReference type="Pfam" id="PF04893"/>
    </source>
</evidence>
<keyword evidence="4 5" id="KW-0472">Membrane</keyword>
<dbReference type="Pfam" id="PF04893">
    <property type="entry name" value="Yip1"/>
    <property type="match status" value="1"/>
</dbReference>
<comment type="subcellular location">
    <subcellularLocation>
        <location evidence="1">Membrane</location>
        <topology evidence="1">Multi-pass membrane protein</topology>
    </subcellularLocation>
</comment>
<evidence type="ECO:0000256" key="4">
    <source>
        <dbReference type="ARBA" id="ARBA00023136"/>
    </source>
</evidence>
<dbReference type="GO" id="GO:0016020">
    <property type="term" value="C:membrane"/>
    <property type="evidence" value="ECO:0007669"/>
    <property type="project" value="UniProtKB-SubCell"/>
</dbReference>
<gene>
    <name evidence="7" type="ORF">ENP13_03955</name>
</gene>
<evidence type="ECO:0000256" key="1">
    <source>
        <dbReference type="ARBA" id="ARBA00004141"/>
    </source>
</evidence>
<keyword evidence="3 5" id="KW-1133">Transmembrane helix</keyword>
<sequence length="168" mass="17638">MLRWMIGAARLDPAIYDELEREYSATVPALLVVALASLASGVALLPAVGLAGVYTRSATAFLSWTLFVVIAYLIGAKALPGPETSATIGQLVRTLGFAQTPVLLLTLGGIFPPVLVVLGPLVFVWVLLATIVALREALDLTTTRTLVVAAISWLGFVLLNLMLAPALG</sequence>
<feature type="transmembrane region" description="Helical" evidence="5">
    <location>
        <begin position="29"/>
        <end position="54"/>
    </location>
</feature>
<organism evidence="7">
    <name type="scientific">Thermorudis sp</name>
    <dbReference type="NCBI Taxonomy" id="1969470"/>
    <lineage>
        <taxon>Bacteria</taxon>
        <taxon>Pseudomonadati</taxon>
        <taxon>Thermomicrobiota</taxon>
        <taxon>Thermomicrobia</taxon>
        <taxon>Thermomicrobia incertae sedis</taxon>
        <taxon>Thermorudis</taxon>
    </lineage>
</organism>
<evidence type="ECO:0000256" key="5">
    <source>
        <dbReference type="SAM" id="Phobius"/>
    </source>
</evidence>
<evidence type="ECO:0000313" key="7">
    <source>
        <dbReference type="EMBL" id="HEX70381.1"/>
    </source>
</evidence>
<dbReference type="AlphaFoldDB" id="A0A7C3APV7"/>
<feature type="transmembrane region" description="Helical" evidence="5">
    <location>
        <begin position="146"/>
        <end position="167"/>
    </location>
</feature>
<keyword evidence="2 5" id="KW-0812">Transmembrane</keyword>
<feature type="transmembrane region" description="Helical" evidence="5">
    <location>
        <begin position="117"/>
        <end position="134"/>
    </location>
</feature>
<proteinExistence type="predicted"/>
<evidence type="ECO:0000256" key="2">
    <source>
        <dbReference type="ARBA" id="ARBA00022692"/>
    </source>
</evidence>
<reference evidence="7" key="1">
    <citation type="journal article" date="2020" name="mSystems">
        <title>Genome- and Community-Level Interaction Insights into Carbon Utilization and Element Cycling Functions of Hydrothermarchaeota in Hydrothermal Sediment.</title>
        <authorList>
            <person name="Zhou Z."/>
            <person name="Liu Y."/>
            <person name="Xu W."/>
            <person name="Pan J."/>
            <person name="Luo Z.H."/>
            <person name="Li M."/>
        </authorList>
    </citation>
    <scope>NUCLEOTIDE SEQUENCE [LARGE SCALE GENOMIC DNA]</scope>
    <source>
        <strain evidence="7">SpSt-192</strain>
    </source>
</reference>
<evidence type="ECO:0000256" key="3">
    <source>
        <dbReference type="ARBA" id="ARBA00022989"/>
    </source>
</evidence>
<dbReference type="InterPro" id="IPR006977">
    <property type="entry name" value="Yip1_dom"/>
</dbReference>
<feature type="transmembrane region" description="Helical" evidence="5">
    <location>
        <begin position="60"/>
        <end position="79"/>
    </location>
</feature>
<feature type="domain" description="Yip1" evidence="6">
    <location>
        <begin position="23"/>
        <end position="159"/>
    </location>
</feature>
<name>A0A7C3APV7_9BACT</name>
<accession>A0A7C3APV7</accession>
<protein>
    <recommendedName>
        <fullName evidence="6">Yip1 domain-containing protein</fullName>
    </recommendedName>
</protein>
<dbReference type="EMBL" id="DSID01000308">
    <property type="protein sequence ID" value="HEX70381.1"/>
    <property type="molecule type" value="Genomic_DNA"/>
</dbReference>